<evidence type="ECO:0000313" key="2">
    <source>
        <dbReference type="Proteomes" id="UP001234297"/>
    </source>
</evidence>
<keyword evidence="2" id="KW-1185">Reference proteome</keyword>
<protein>
    <submittedName>
        <fullName evidence="1">Uncharacterized protein</fullName>
    </submittedName>
</protein>
<evidence type="ECO:0000313" key="1">
    <source>
        <dbReference type="EMBL" id="KAJ8626209.1"/>
    </source>
</evidence>
<gene>
    <name evidence="1" type="ORF">MRB53_019516</name>
</gene>
<dbReference type="EMBL" id="CM056814">
    <property type="protein sequence ID" value="KAJ8626209.1"/>
    <property type="molecule type" value="Genomic_DNA"/>
</dbReference>
<proteinExistence type="predicted"/>
<reference evidence="1 2" key="1">
    <citation type="journal article" date="2022" name="Hortic Res">
        <title>A haplotype resolved chromosomal level avocado genome allows analysis of novel avocado genes.</title>
        <authorList>
            <person name="Nath O."/>
            <person name="Fletcher S.J."/>
            <person name="Hayward A."/>
            <person name="Shaw L.M."/>
            <person name="Masouleh A.K."/>
            <person name="Furtado A."/>
            <person name="Henry R.J."/>
            <person name="Mitter N."/>
        </authorList>
    </citation>
    <scope>NUCLEOTIDE SEQUENCE [LARGE SCALE GENOMIC DNA]</scope>
    <source>
        <strain evidence="2">cv. Hass</strain>
    </source>
</reference>
<dbReference type="Proteomes" id="UP001234297">
    <property type="component" value="Chromosome 6"/>
</dbReference>
<organism evidence="1 2">
    <name type="scientific">Persea americana</name>
    <name type="common">Avocado</name>
    <dbReference type="NCBI Taxonomy" id="3435"/>
    <lineage>
        <taxon>Eukaryota</taxon>
        <taxon>Viridiplantae</taxon>
        <taxon>Streptophyta</taxon>
        <taxon>Embryophyta</taxon>
        <taxon>Tracheophyta</taxon>
        <taxon>Spermatophyta</taxon>
        <taxon>Magnoliopsida</taxon>
        <taxon>Magnoliidae</taxon>
        <taxon>Laurales</taxon>
        <taxon>Lauraceae</taxon>
        <taxon>Persea</taxon>
    </lineage>
</organism>
<sequence length="449" mass="47574">MGGRKHYDPNLVTNSHHEMLAKLLQSEEAARNSIVYSYTHGFSGFAATLTESEAKQVAEGKEGEGVIIGVIDTGIWPESKSFDDTGMGPVPTKWKGICEEGTTFNASNCNKKLIGARWFLTGLKPNYSHILGKTFEDLSPRDIYGDGTHTASFAAGSLVQDASLMGVAKGVAKGGASRAHIAMYKVCRTTVNNGTVCQLADIIKGPVAQSVDNTAPWMLTVGTSTIDRSFPTKVTLGNNATYTWGQQCKVLPIGVLGKFCIPETLDPKSFAGKVVLCYWNATQQGYLTSAIRIADGNVAKVNGAGVIFAQPPTNKLASCGSRPCIAVSYVTGAKIYHYIQRATREGRSPTVTFSSSTTNVGNLVSPTISYFSSRGPSSLSPAILKPDIAAPGSNILGAWSPASPNLPGEYMILSGTSTAGPHISGIVALLKVVHLDWSPVAIKSGNQHW</sequence>
<accession>A0ACC2KYB7</accession>
<name>A0ACC2KYB7_PERAE</name>
<comment type="caution">
    <text evidence="1">The sequence shown here is derived from an EMBL/GenBank/DDBJ whole genome shotgun (WGS) entry which is preliminary data.</text>
</comment>